<sequence>MKKLSFVQLIEKNKEELLKDKKQLAKIEKRLDQKIVNQNRGEK</sequence>
<protein>
    <submittedName>
        <fullName evidence="2">FbpB family small basic protein</fullName>
    </submittedName>
</protein>
<feature type="coiled-coil region" evidence="1">
    <location>
        <begin position="7"/>
        <end position="34"/>
    </location>
</feature>
<evidence type="ECO:0000313" key="3">
    <source>
        <dbReference type="Proteomes" id="UP001165287"/>
    </source>
</evidence>
<evidence type="ECO:0000313" key="2">
    <source>
        <dbReference type="EMBL" id="MBZ5752554.1"/>
    </source>
</evidence>
<dbReference type="Proteomes" id="UP001165287">
    <property type="component" value="Unassembled WGS sequence"/>
</dbReference>
<accession>A0ABS7UWE2</accession>
<proteinExistence type="predicted"/>
<dbReference type="InterPro" id="IPR025004">
    <property type="entry name" value="SenN/SenS"/>
</dbReference>
<name>A0ABS7UWE2_9BACI</name>
<reference evidence="2" key="1">
    <citation type="submission" date="2024-05" db="EMBL/GenBank/DDBJ databases">
        <title>Metabacillus sp. nov., isolated from the rhizosphere soil of tomato plants.</title>
        <authorList>
            <person name="Ma R."/>
        </authorList>
    </citation>
    <scope>NUCLEOTIDE SEQUENCE</scope>
    <source>
        <strain evidence="2">DBTR6</strain>
    </source>
</reference>
<organism evidence="2 3">
    <name type="scientific">Metabacillus rhizolycopersici</name>
    <dbReference type="NCBI Taxonomy" id="2875709"/>
    <lineage>
        <taxon>Bacteria</taxon>
        <taxon>Bacillati</taxon>
        <taxon>Bacillota</taxon>
        <taxon>Bacilli</taxon>
        <taxon>Bacillales</taxon>
        <taxon>Bacillaceae</taxon>
        <taxon>Metabacillus</taxon>
    </lineage>
</organism>
<keyword evidence="1" id="KW-0175">Coiled coil</keyword>
<evidence type="ECO:0000256" key="1">
    <source>
        <dbReference type="SAM" id="Coils"/>
    </source>
</evidence>
<dbReference type="EMBL" id="JAIQUM010000059">
    <property type="protein sequence ID" value="MBZ5752554.1"/>
    <property type="molecule type" value="Genomic_DNA"/>
</dbReference>
<keyword evidence="3" id="KW-1185">Reference proteome</keyword>
<dbReference type="Pfam" id="PF13040">
    <property type="entry name" value="Fur_reg_FbpB"/>
    <property type="match status" value="1"/>
</dbReference>
<gene>
    <name evidence="2" type="ORF">K9V48_20470</name>
</gene>
<dbReference type="RefSeq" id="WP_224141007.1">
    <property type="nucleotide sequence ID" value="NZ_JAIQUM010000059.1"/>
</dbReference>
<comment type="caution">
    <text evidence="2">The sequence shown here is derived from an EMBL/GenBank/DDBJ whole genome shotgun (WGS) entry which is preliminary data.</text>
</comment>